<keyword evidence="1" id="KW-0507">mRNA processing</keyword>
<feature type="compositionally biased region" description="Basic residues" evidence="7">
    <location>
        <begin position="776"/>
        <end position="785"/>
    </location>
</feature>
<dbReference type="InterPro" id="IPR035967">
    <property type="entry name" value="SWAP/Surp_sf"/>
</dbReference>
<keyword evidence="2" id="KW-0677">Repeat</keyword>
<accession>A0AAD8H724</accession>
<keyword evidence="4" id="KW-0805">Transcription regulation</keyword>
<feature type="compositionally biased region" description="Polar residues" evidence="7">
    <location>
        <begin position="261"/>
        <end position="278"/>
    </location>
</feature>
<feature type="compositionally biased region" description="Basic and acidic residues" evidence="7">
    <location>
        <begin position="326"/>
        <end position="338"/>
    </location>
</feature>
<dbReference type="GO" id="GO:0003723">
    <property type="term" value="F:RNA binding"/>
    <property type="evidence" value="ECO:0007669"/>
    <property type="project" value="UniProtKB-KW"/>
</dbReference>
<feature type="region of interest" description="Disordered" evidence="7">
    <location>
        <begin position="519"/>
        <end position="552"/>
    </location>
</feature>
<feature type="domain" description="SURP motif" evidence="8">
    <location>
        <begin position="142"/>
        <end position="184"/>
    </location>
</feature>
<evidence type="ECO:0000313" key="9">
    <source>
        <dbReference type="EMBL" id="KAK1360839.1"/>
    </source>
</evidence>
<feature type="compositionally biased region" description="Acidic residues" evidence="7">
    <location>
        <begin position="687"/>
        <end position="696"/>
    </location>
</feature>
<dbReference type="Proteomes" id="UP001237642">
    <property type="component" value="Unassembled WGS sequence"/>
</dbReference>
<sequence>MEIEVVGRHALLFDDDAMAAFVNSSDALVEWNSIPIDRYDVRHLLSSPPPPRRRHHHIVDSFESELDQERYLDLSYNQQEPDDDMKPVDAGGYNAVSFSYGNNDESAVPKNSDSGLGSSSFCPPFPVPVDLVIPPTEKLHHIIARTAIYVSKHGAQSEIVLRVKQGDNPTFGFLMPDHHLHSYFRFLVDHSEVLHSDAGEKPQSDKISDTEPGVGGGALSLLGSLYGFGEDDDGAVEHALTSAEKASDGAVTAHMPEKTVSPKSFSSDAVSNHSVNSQDKVPPKPKDKVFVLKRNSLTSGLKAGTGSGSGIRKEGESFGTGSGSGTRKEGESTMDKLRSSSVAPTSMIEPPSEIKKMIAKIVEFIMKNGKQFEAVLIEQDSEHGRFPFLLPSSQYYQYYLKVLEEAQKSKVSGRASLNEKDGLGLRGSSKKTIVSKGSGLSTLESAECEIPFDSDRKEKFKMVIGKSKTDGLDPPAKASQQQSEVGVDAAAAAAILQAATRGIRTPNLDFLSRSSLNRKDNNSEHLSSLGSHPLSQTQSVTQKSAQNGSRCSVPVVKENAKTAALEAASEADFHEAHLTREQKLKAERLRRAKMFVAMIKSGSATNIKPESSRGASLEPGHAGGTEAENNPPVAANERAGSSAPFEIDATKNVDSSANKFSTDEYNERKARRKYRSNSGKHEAAKDDTDDEEDEDEVVHKHSRKKHRNEEKGVDDRDIKHSRKQHTTRDSEEYVSEPEDHFEKYYRNSRKHHRSRRSSHDRNEKDDIEHEDERDHKYSRKHHRSYKSSNDEDEDERKHYRSRRSSHDGDEKDEVEHDEERDHRYSRKHHRSYKFSNDEDEEEHEDRRSRKKHRSHKSSRRSRHHSSRDSHGHKHRKRHHTSSKDKESRHRDRHDITFEEENVRCIGSDGFNVKVTRSEREDLEEGEISAKVSDPSRGSPGGAHREPSVDVLSSFQDHRSSSQPLEPTEVSDDLRAKIRAMLLETL</sequence>
<feature type="compositionally biased region" description="Basic and acidic residues" evidence="7">
    <location>
        <begin position="881"/>
        <end position="902"/>
    </location>
</feature>
<dbReference type="Gene3D" id="1.10.10.790">
    <property type="entry name" value="Surp module"/>
    <property type="match status" value="2"/>
</dbReference>
<dbReference type="SUPFAM" id="SSF109905">
    <property type="entry name" value="Surp module (SWAP domain)"/>
    <property type="match status" value="2"/>
</dbReference>
<evidence type="ECO:0000313" key="10">
    <source>
        <dbReference type="Proteomes" id="UP001237642"/>
    </source>
</evidence>
<keyword evidence="6" id="KW-0508">mRNA splicing</keyword>
<evidence type="ECO:0000256" key="3">
    <source>
        <dbReference type="ARBA" id="ARBA00022884"/>
    </source>
</evidence>
<evidence type="ECO:0000256" key="7">
    <source>
        <dbReference type="SAM" id="MobiDB-lite"/>
    </source>
</evidence>
<dbReference type="PANTHER" id="PTHR13161">
    <property type="entry name" value="SPLICING FACTOR SUPPRESSOR OF WHITE APRICOT"/>
    <property type="match status" value="1"/>
</dbReference>
<reference evidence="9" key="1">
    <citation type="submission" date="2023-02" db="EMBL/GenBank/DDBJ databases">
        <title>Genome of toxic invasive species Heracleum sosnowskyi carries increased number of genes despite the absence of recent whole-genome duplications.</title>
        <authorList>
            <person name="Schelkunov M."/>
            <person name="Shtratnikova V."/>
            <person name="Makarenko M."/>
            <person name="Klepikova A."/>
            <person name="Omelchenko D."/>
            <person name="Novikova G."/>
            <person name="Obukhova E."/>
            <person name="Bogdanov V."/>
            <person name="Penin A."/>
            <person name="Logacheva M."/>
        </authorList>
    </citation>
    <scope>NUCLEOTIDE SEQUENCE</scope>
    <source>
        <strain evidence="9">Hsosn_3</strain>
        <tissue evidence="9">Leaf</tissue>
    </source>
</reference>
<dbReference type="InterPro" id="IPR019147">
    <property type="entry name" value="SWAP_N_domain"/>
</dbReference>
<dbReference type="PROSITE" id="PS50128">
    <property type="entry name" value="SURP"/>
    <property type="match status" value="2"/>
</dbReference>
<dbReference type="Pfam" id="PF09750">
    <property type="entry name" value="DRY_EERY"/>
    <property type="match status" value="1"/>
</dbReference>
<dbReference type="InterPro" id="IPR040397">
    <property type="entry name" value="SWAP"/>
</dbReference>
<dbReference type="GO" id="GO:0000395">
    <property type="term" value="P:mRNA 5'-splice site recognition"/>
    <property type="evidence" value="ECO:0007669"/>
    <property type="project" value="TreeGrafter"/>
</dbReference>
<feature type="compositionally biased region" description="Basic residues" evidence="7">
    <location>
        <begin position="823"/>
        <end position="832"/>
    </location>
</feature>
<reference evidence="9" key="2">
    <citation type="submission" date="2023-05" db="EMBL/GenBank/DDBJ databases">
        <authorList>
            <person name="Schelkunov M.I."/>
        </authorList>
    </citation>
    <scope>NUCLEOTIDE SEQUENCE</scope>
    <source>
        <strain evidence="9">Hsosn_3</strain>
        <tissue evidence="9">Leaf</tissue>
    </source>
</reference>
<evidence type="ECO:0000256" key="5">
    <source>
        <dbReference type="ARBA" id="ARBA00023163"/>
    </source>
</evidence>
<evidence type="ECO:0000256" key="4">
    <source>
        <dbReference type="ARBA" id="ARBA00023015"/>
    </source>
</evidence>
<evidence type="ECO:0000256" key="2">
    <source>
        <dbReference type="ARBA" id="ARBA00022737"/>
    </source>
</evidence>
<dbReference type="SMART" id="SM01141">
    <property type="entry name" value="DRY_EERY"/>
    <property type="match status" value="1"/>
</dbReference>
<evidence type="ECO:0000256" key="6">
    <source>
        <dbReference type="ARBA" id="ARBA00023187"/>
    </source>
</evidence>
<comment type="caution">
    <text evidence="9">The sequence shown here is derived from an EMBL/GenBank/DDBJ whole genome shotgun (WGS) entry which is preliminary data.</text>
</comment>
<feature type="compositionally biased region" description="Polar residues" evidence="7">
    <location>
        <begin position="950"/>
        <end position="964"/>
    </location>
</feature>
<dbReference type="PANTHER" id="PTHR13161:SF15">
    <property type="entry name" value="SPLICING FACTOR, SUPPRESSOR OF WHITE-APRICOT HOMOLOG"/>
    <property type="match status" value="1"/>
</dbReference>
<feature type="region of interest" description="Disordered" evidence="7">
    <location>
        <begin position="301"/>
        <end position="347"/>
    </location>
</feature>
<keyword evidence="3" id="KW-0694">RNA-binding</keyword>
<feature type="compositionally biased region" description="Polar residues" evidence="7">
    <location>
        <begin position="524"/>
        <end position="550"/>
    </location>
</feature>
<evidence type="ECO:0000259" key="8">
    <source>
        <dbReference type="PROSITE" id="PS50128"/>
    </source>
</evidence>
<evidence type="ECO:0000256" key="1">
    <source>
        <dbReference type="ARBA" id="ARBA00022664"/>
    </source>
</evidence>
<feature type="compositionally biased region" description="Basic residues" evidence="7">
    <location>
        <begin position="848"/>
        <end position="880"/>
    </location>
</feature>
<dbReference type="Pfam" id="PF01805">
    <property type="entry name" value="Surp"/>
    <property type="match status" value="2"/>
</dbReference>
<feature type="region of interest" description="Disordered" evidence="7">
    <location>
        <begin position="605"/>
        <end position="971"/>
    </location>
</feature>
<dbReference type="SMART" id="SM00648">
    <property type="entry name" value="SWAP"/>
    <property type="match status" value="2"/>
</dbReference>
<keyword evidence="5" id="KW-0804">Transcription</keyword>
<name>A0AAD8H724_9APIA</name>
<feature type="compositionally biased region" description="Basic residues" evidence="7">
    <location>
        <begin position="746"/>
        <end position="756"/>
    </location>
</feature>
<dbReference type="EMBL" id="JAUIZM010000010">
    <property type="protein sequence ID" value="KAK1360839.1"/>
    <property type="molecule type" value="Genomic_DNA"/>
</dbReference>
<feature type="compositionally biased region" description="Basic and acidic residues" evidence="7">
    <location>
        <begin position="726"/>
        <end position="745"/>
    </location>
</feature>
<feature type="domain" description="SURP motif" evidence="8">
    <location>
        <begin position="357"/>
        <end position="399"/>
    </location>
</feature>
<dbReference type="AlphaFoldDB" id="A0AAD8H724"/>
<feature type="region of interest" description="Disordered" evidence="7">
    <location>
        <begin position="258"/>
        <end position="286"/>
    </location>
</feature>
<gene>
    <name evidence="9" type="ORF">POM88_045313</name>
</gene>
<feature type="compositionally biased region" description="Basic and acidic residues" evidence="7">
    <location>
        <begin position="757"/>
        <end position="775"/>
    </location>
</feature>
<proteinExistence type="predicted"/>
<feature type="compositionally biased region" description="Basic and acidic residues" evidence="7">
    <location>
        <begin position="804"/>
        <end position="822"/>
    </location>
</feature>
<protein>
    <submittedName>
        <fullName evidence="9">Splicing factor suppressor of white-apricot</fullName>
    </submittedName>
</protein>
<dbReference type="InterPro" id="IPR000061">
    <property type="entry name" value="Surp"/>
</dbReference>
<keyword evidence="10" id="KW-1185">Reference proteome</keyword>
<organism evidence="9 10">
    <name type="scientific">Heracleum sosnowskyi</name>
    <dbReference type="NCBI Taxonomy" id="360622"/>
    <lineage>
        <taxon>Eukaryota</taxon>
        <taxon>Viridiplantae</taxon>
        <taxon>Streptophyta</taxon>
        <taxon>Embryophyta</taxon>
        <taxon>Tracheophyta</taxon>
        <taxon>Spermatophyta</taxon>
        <taxon>Magnoliopsida</taxon>
        <taxon>eudicotyledons</taxon>
        <taxon>Gunneridae</taxon>
        <taxon>Pentapetalae</taxon>
        <taxon>asterids</taxon>
        <taxon>campanulids</taxon>
        <taxon>Apiales</taxon>
        <taxon>Apiaceae</taxon>
        <taxon>Apioideae</taxon>
        <taxon>apioid superclade</taxon>
        <taxon>Tordylieae</taxon>
        <taxon>Tordyliinae</taxon>
        <taxon>Heracleum</taxon>
    </lineage>
</organism>
<feature type="compositionally biased region" description="Basic and acidic residues" evidence="7">
    <location>
        <begin position="707"/>
        <end position="718"/>
    </location>
</feature>